<dbReference type="VEuPathDB" id="FungiDB:FUN_024626"/>
<protein>
    <submittedName>
        <fullName evidence="1">Uncharacterized protein</fullName>
    </submittedName>
</protein>
<sequence>MYTYKNCRNLIRVGIFMCLDLGIEKGADLKILRVQNELLYDRSHPKNVYDDPYRLRQYSDVIPLVHPNLISL</sequence>
<reference evidence="1 2" key="1">
    <citation type="submission" date="2016-04" db="EMBL/GenBank/DDBJ databases">
        <title>Genome analyses suggest a sexual origin of heterokaryosis in a supposedly ancient asexual fungus.</title>
        <authorList>
            <person name="Ropars J."/>
            <person name="Sedzielewska K."/>
            <person name="Noel J."/>
            <person name="Charron P."/>
            <person name="Farinelli L."/>
            <person name="Marton T."/>
            <person name="Kruger M."/>
            <person name="Pelin A."/>
            <person name="Brachmann A."/>
            <person name="Corradi N."/>
        </authorList>
    </citation>
    <scope>NUCLEOTIDE SEQUENCE [LARGE SCALE GENOMIC DNA]</scope>
    <source>
        <strain evidence="1 2">C2</strain>
    </source>
</reference>
<proteinExistence type="predicted"/>
<gene>
    <name evidence="1" type="ORF">RhiirC2_852813</name>
</gene>
<evidence type="ECO:0000313" key="1">
    <source>
        <dbReference type="EMBL" id="PKK66513.1"/>
    </source>
</evidence>
<name>A0A2N1MXX6_9GLOM</name>
<dbReference type="VEuPathDB" id="FungiDB:RhiirA1_463865"/>
<comment type="caution">
    <text evidence="1">The sequence shown here is derived from an EMBL/GenBank/DDBJ whole genome shotgun (WGS) entry which is preliminary data.</text>
</comment>
<reference evidence="1 2" key="2">
    <citation type="submission" date="2017-10" db="EMBL/GenBank/DDBJ databases">
        <title>Extensive intraspecific genome diversity in a model arbuscular mycorrhizal fungus.</title>
        <authorList>
            <person name="Chen E.C.H."/>
            <person name="Morin E."/>
            <person name="Baudet D."/>
            <person name="Noel J."/>
            <person name="Ndikumana S."/>
            <person name="Charron P."/>
            <person name="St-Onge C."/>
            <person name="Giorgi J."/>
            <person name="Grigoriev I.V."/>
            <person name="Roux C."/>
            <person name="Martin F.M."/>
            <person name="Corradi N."/>
        </authorList>
    </citation>
    <scope>NUCLEOTIDE SEQUENCE [LARGE SCALE GENOMIC DNA]</scope>
    <source>
        <strain evidence="1 2">C2</strain>
    </source>
</reference>
<accession>A0A2N1MXX6</accession>
<organism evidence="1 2">
    <name type="scientific">Rhizophagus irregularis</name>
    <dbReference type="NCBI Taxonomy" id="588596"/>
    <lineage>
        <taxon>Eukaryota</taxon>
        <taxon>Fungi</taxon>
        <taxon>Fungi incertae sedis</taxon>
        <taxon>Mucoromycota</taxon>
        <taxon>Glomeromycotina</taxon>
        <taxon>Glomeromycetes</taxon>
        <taxon>Glomerales</taxon>
        <taxon>Glomeraceae</taxon>
        <taxon>Rhizophagus</taxon>
    </lineage>
</organism>
<dbReference type="AlphaFoldDB" id="A0A2N1MXX6"/>
<dbReference type="Proteomes" id="UP000233469">
    <property type="component" value="Unassembled WGS sequence"/>
</dbReference>
<evidence type="ECO:0000313" key="2">
    <source>
        <dbReference type="Proteomes" id="UP000233469"/>
    </source>
</evidence>
<dbReference type="EMBL" id="LLXL01001081">
    <property type="protein sequence ID" value="PKK66513.1"/>
    <property type="molecule type" value="Genomic_DNA"/>
</dbReference>